<dbReference type="NCBIfam" id="NF000818">
    <property type="entry name" value="PRK00062.1"/>
    <property type="match status" value="1"/>
</dbReference>
<evidence type="ECO:0000256" key="3">
    <source>
        <dbReference type="ARBA" id="ARBA00004819"/>
    </source>
</evidence>
<dbReference type="InterPro" id="IPR015421">
    <property type="entry name" value="PyrdxlP-dep_Trfase_major"/>
</dbReference>
<dbReference type="Pfam" id="PF00202">
    <property type="entry name" value="Aminotran_3"/>
    <property type="match status" value="1"/>
</dbReference>
<evidence type="ECO:0000256" key="2">
    <source>
        <dbReference type="ARBA" id="ARBA00001933"/>
    </source>
</evidence>
<dbReference type="HAMAP" id="MF_00375">
    <property type="entry name" value="HemL_aminotrans_3"/>
    <property type="match status" value="1"/>
</dbReference>
<keyword evidence="6 8" id="KW-0413">Isomerase</keyword>
<dbReference type="Gene3D" id="3.40.640.10">
    <property type="entry name" value="Type I PLP-dependent aspartate aminotransferase-like (Major domain)"/>
    <property type="match status" value="1"/>
</dbReference>
<evidence type="ECO:0000313" key="10">
    <source>
        <dbReference type="Proteomes" id="UP000297792"/>
    </source>
</evidence>
<dbReference type="Gene3D" id="3.90.1150.10">
    <property type="entry name" value="Aspartate Aminotransferase, domain 1"/>
    <property type="match status" value="1"/>
</dbReference>
<dbReference type="GO" id="GO:0042286">
    <property type="term" value="F:glutamate-1-semialdehyde 2,1-aminomutase activity"/>
    <property type="evidence" value="ECO:0007669"/>
    <property type="project" value="UniProtKB-UniRule"/>
</dbReference>
<dbReference type="InterPro" id="IPR015422">
    <property type="entry name" value="PyrdxlP-dep_Trfase_small"/>
</dbReference>
<dbReference type="EMBL" id="RWKA01000021">
    <property type="protein sequence ID" value="TGB37188.1"/>
    <property type="molecule type" value="Genomic_DNA"/>
</dbReference>
<gene>
    <name evidence="8 9" type="primary">hemL</name>
    <name evidence="9" type="ORF">EJD98_27210</name>
</gene>
<evidence type="ECO:0000313" key="9">
    <source>
        <dbReference type="EMBL" id="TGB37188.1"/>
    </source>
</evidence>
<dbReference type="RefSeq" id="WP_135359627.1">
    <property type="nucleotide sequence ID" value="NZ_RWJZ01000002.1"/>
</dbReference>
<keyword evidence="7 8" id="KW-0627">Porphyrin biosynthesis</keyword>
<keyword evidence="10" id="KW-1185">Reference proteome</keyword>
<comment type="subcellular location">
    <subcellularLocation>
        <location evidence="8">Cytoplasm</location>
    </subcellularLocation>
</comment>
<organism evidence="9 10">
    <name type="scientific">Mycolicibacterium peregrinum</name>
    <name type="common">Mycobacterium peregrinum</name>
    <dbReference type="NCBI Taxonomy" id="43304"/>
    <lineage>
        <taxon>Bacteria</taxon>
        <taxon>Bacillati</taxon>
        <taxon>Actinomycetota</taxon>
        <taxon>Actinomycetes</taxon>
        <taxon>Mycobacteriales</taxon>
        <taxon>Mycobacteriaceae</taxon>
        <taxon>Mycolicibacterium</taxon>
    </lineage>
</organism>
<evidence type="ECO:0000256" key="1">
    <source>
        <dbReference type="ARBA" id="ARBA00001579"/>
    </source>
</evidence>
<evidence type="ECO:0000256" key="7">
    <source>
        <dbReference type="ARBA" id="ARBA00023244"/>
    </source>
</evidence>
<protein>
    <recommendedName>
        <fullName evidence="8">Glutamate-1-semialdehyde 2,1-aminomutase</fullName>
        <shortName evidence="8">GSA</shortName>
        <ecNumber evidence="8">5.4.3.8</ecNumber>
    </recommendedName>
    <alternativeName>
        <fullName evidence="8">Glutamate-1-semialdehyde aminotransferase</fullName>
        <shortName evidence="8">GSA-AT</shortName>
    </alternativeName>
</protein>
<dbReference type="GO" id="GO:0008483">
    <property type="term" value="F:transaminase activity"/>
    <property type="evidence" value="ECO:0007669"/>
    <property type="project" value="InterPro"/>
</dbReference>
<evidence type="ECO:0000256" key="4">
    <source>
        <dbReference type="ARBA" id="ARBA00008981"/>
    </source>
</evidence>
<dbReference type="InterPro" id="IPR004639">
    <property type="entry name" value="4pyrrol_synth_GluAld_NH2Trfase"/>
</dbReference>
<proteinExistence type="inferred from homology"/>
<dbReference type="InterPro" id="IPR015424">
    <property type="entry name" value="PyrdxlP-dep_Trfase"/>
</dbReference>
<dbReference type="InterPro" id="IPR005814">
    <property type="entry name" value="Aminotrans_3"/>
</dbReference>
<dbReference type="PROSITE" id="PS00600">
    <property type="entry name" value="AA_TRANSFER_CLASS_3"/>
    <property type="match status" value="1"/>
</dbReference>
<dbReference type="Proteomes" id="UP000297792">
    <property type="component" value="Unassembled WGS sequence"/>
</dbReference>
<dbReference type="GO" id="GO:0006782">
    <property type="term" value="P:protoporphyrinogen IX biosynthetic process"/>
    <property type="evidence" value="ECO:0007669"/>
    <property type="project" value="UniProtKB-UniRule"/>
</dbReference>
<dbReference type="AlphaFoldDB" id="A0A4Z0HV21"/>
<evidence type="ECO:0000256" key="8">
    <source>
        <dbReference type="HAMAP-Rule" id="MF_00375"/>
    </source>
</evidence>
<dbReference type="InterPro" id="IPR049704">
    <property type="entry name" value="Aminotrans_3_PPA_site"/>
</dbReference>
<comment type="subunit">
    <text evidence="8">Homodimer.</text>
</comment>
<dbReference type="FunFam" id="3.40.640.10:FF:000021">
    <property type="entry name" value="Glutamate-1-semialdehyde 2,1-aminomutase"/>
    <property type="match status" value="1"/>
</dbReference>
<name>A0A4Z0HV21_MYCPR</name>
<dbReference type="PANTHER" id="PTHR43713">
    <property type="entry name" value="GLUTAMATE-1-SEMIALDEHYDE 2,1-AMINOMUTASE"/>
    <property type="match status" value="1"/>
</dbReference>
<evidence type="ECO:0000256" key="6">
    <source>
        <dbReference type="ARBA" id="ARBA00023235"/>
    </source>
</evidence>
<comment type="caution">
    <text evidence="9">The sequence shown here is derived from an EMBL/GenBank/DDBJ whole genome shotgun (WGS) entry which is preliminary data.</text>
</comment>
<dbReference type="CDD" id="cd00610">
    <property type="entry name" value="OAT_like"/>
    <property type="match status" value="1"/>
</dbReference>
<comment type="cofactor">
    <cofactor evidence="2 8">
        <name>pyridoxal 5'-phosphate</name>
        <dbReference type="ChEBI" id="CHEBI:597326"/>
    </cofactor>
</comment>
<comment type="catalytic activity">
    <reaction evidence="1 8">
        <text>(S)-4-amino-5-oxopentanoate = 5-aminolevulinate</text>
        <dbReference type="Rhea" id="RHEA:14265"/>
        <dbReference type="ChEBI" id="CHEBI:57501"/>
        <dbReference type="ChEBI" id="CHEBI:356416"/>
        <dbReference type="EC" id="5.4.3.8"/>
    </reaction>
</comment>
<comment type="pathway">
    <text evidence="3">Porphyrin-containing compound metabolism; protoporphyrin-IX biosynthesis; 5-aminolevulinate from L-glutamyl-tRNA(Glu): step 2/2.</text>
</comment>
<dbReference type="EC" id="5.4.3.8" evidence="8"/>
<dbReference type="NCBIfam" id="TIGR00713">
    <property type="entry name" value="hemL"/>
    <property type="match status" value="1"/>
</dbReference>
<sequence>MPVEKRTERSAQLFADACAVIPGGVNSPVRAFNSVGGTPRFITSAKGYWLTDADDNRYVDLVCSWGPALLGHAHPAVVEAVQKVAVDGLSFGAPTPSETELAAEIIDRVAPVERLRLVNSGTEATMSAIRLARGYTGRAKIIKFSGCYHGHSDALLADAGSGVATLGLPSSPGVTGAAAADTIVLPYNNVAALEEIFARFGDEIACVITEASPGNMGTVPPLPGFNAELRRITAAHGALLILDEVMTGFRVSRAGWYGLDPVDADLFTFGKVMSGGLPAAAFGGSAEVMGRLAPLGPVYQAGTLSGNPVAMAAGLATLRHADDAAYARVDANADRLAGLLTGALTDAGVVHRVQRAGNMLSVFFTEEPVNDFTAAKATETWRFPPFFHALLEAGVYPPCSAFETWFVSSILDDEAFERIADALPGAARAAAEARP</sequence>
<feature type="modified residue" description="N6-(pyridoxal phosphate)lysine" evidence="8">
    <location>
        <position position="271"/>
    </location>
</feature>
<keyword evidence="8" id="KW-0963">Cytoplasm</keyword>
<dbReference type="GO" id="GO:0005737">
    <property type="term" value="C:cytoplasm"/>
    <property type="evidence" value="ECO:0007669"/>
    <property type="project" value="UniProtKB-SubCell"/>
</dbReference>
<accession>A0A4Z0HV21</accession>
<reference evidence="9 10" key="1">
    <citation type="submission" date="2018-12" db="EMBL/GenBank/DDBJ databases">
        <title>Draft genome sequences of Mycolicibacterium peregrinum isolated from a pig with lymphadenitis and from soil on the same Japanese pig farm.</title>
        <authorList>
            <person name="Komatsu T."/>
            <person name="Ohya K."/>
            <person name="Sawai K."/>
            <person name="Odoi J.O."/>
            <person name="Otsu K."/>
            <person name="Ota A."/>
            <person name="Ito T."/>
            <person name="Kawai M."/>
            <person name="Maruyama F."/>
        </authorList>
    </citation>
    <scope>NUCLEOTIDE SEQUENCE [LARGE SCALE GENOMIC DNA]</scope>
    <source>
        <strain evidence="9 10">138</strain>
    </source>
</reference>
<comment type="similarity">
    <text evidence="4 8">Belongs to the class-III pyridoxal-phosphate-dependent aminotransferase family. HemL subfamily.</text>
</comment>
<evidence type="ECO:0000256" key="5">
    <source>
        <dbReference type="ARBA" id="ARBA00022898"/>
    </source>
</evidence>
<dbReference type="PANTHER" id="PTHR43713:SF3">
    <property type="entry name" value="GLUTAMATE-1-SEMIALDEHYDE 2,1-AMINOMUTASE 1, CHLOROPLASTIC-RELATED"/>
    <property type="match status" value="1"/>
</dbReference>
<dbReference type="GO" id="GO:0030170">
    <property type="term" value="F:pyridoxal phosphate binding"/>
    <property type="evidence" value="ECO:0007669"/>
    <property type="project" value="InterPro"/>
</dbReference>
<keyword evidence="5 8" id="KW-0663">Pyridoxal phosphate</keyword>
<dbReference type="UniPathway" id="UPA00251">
    <property type="reaction ID" value="UER00317"/>
</dbReference>
<dbReference type="SUPFAM" id="SSF53383">
    <property type="entry name" value="PLP-dependent transferases"/>
    <property type="match status" value="1"/>
</dbReference>